<reference evidence="1" key="1">
    <citation type="submission" date="2014-09" db="EMBL/GenBank/DDBJ databases">
        <authorList>
            <person name="Magalhaes I.L.F."/>
            <person name="Oliveira U."/>
            <person name="Santos F.R."/>
            <person name="Vidigal T.H.D.A."/>
            <person name="Brescovit A.D."/>
            <person name="Santos A.J."/>
        </authorList>
    </citation>
    <scope>NUCLEOTIDE SEQUENCE</scope>
    <source>
        <tissue evidence="1">Shoot tissue taken approximately 20 cm above the soil surface</tissue>
    </source>
</reference>
<protein>
    <submittedName>
        <fullName evidence="1">Uncharacterized protein</fullName>
    </submittedName>
</protein>
<proteinExistence type="predicted"/>
<accession>A0A0A9F8D5</accession>
<evidence type="ECO:0000313" key="1">
    <source>
        <dbReference type="EMBL" id="JAE08577.1"/>
    </source>
</evidence>
<name>A0A0A9F8D5_ARUDO</name>
<dbReference type="AlphaFoldDB" id="A0A0A9F8D5"/>
<sequence length="75" mass="9279">MHLRMIMLKSHFQRRSRFARLQMLTPLQRKWMQLPRQRLTVHRLLLVVRVRRVQKLQLLEGCRGFVFWLIHGFVS</sequence>
<organism evidence="1">
    <name type="scientific">Arundo donax</name>
    <name type="common">Giant reed</name>
    <name type="synonym">Donax arundinaceus</name>
    <dbReference type="NCBI Taxonomy" id="35708"/>
    <lineage>
        <taxon>Eukaryota</taxon>
        <taxon>Viridiplantae</taxon>
        <taxon>Streptophyta</taxon>
        <taxon>Embryophyta</taxon>
        <taxon>Tracheophyta</taxon>
        <taxon>Spermatophyta</taxon>
        <taxon>Magnoliopsida</taxon>
        <taxon>Liliopsida</taxon>
        <taxon>Poales</taxon>
        <taxon>Poaceae</taxon>
        <taxon>PACMAD clade</taxon>
        <taxon>Arundinoideae</taxon>
        <taxon>Arundineae</taxon>
        <taxon>Arundo</taxon>
    </lineage>
</organism>
<dbReference type="EMBL" id="GBRH01189319">
    <property type="protein sequence ID" value="JAE08577.1"/>
    <property type="molecule type" value="Transcribed_RNA"/>
</dbReference>
<reference evidence="1" key="2">
    <citation type="journal article" date="2015" name="Data Brief">
        <title>Shoot transcriptome of the giant reed, Arundo donax.</title>
        <authorList>
            <person name="Barrero R.A."/>
            <person name="Guerrero F.D."/>
            <person name="Moolhuijzen P."/>
            <person name="Goolsby J.A."/>
            <person name="Tidwell J."/>
            <person name="Bellgard S.E."/>
            <person name="Bellgard M.I."/>
        </authorList>
    </citation>
    <scope>NUCLEOTIDE SEQUENCE</scope>
    <source>
        <tissue evidence="1">Shoot tissue taken approximately 20 cm above the soil surface</tissue>
    </source>
</reference>